<protein>
    <submittedName>
        <fullName evidence="1">Uncharacterized protein</fullName>
    </submittedName>
</protein>
<reference evidence="1 2" key="1">
    <citation type="submission" date="2020-02" db="EMBL/GenBank/DDBJ databases">
        <title>Genomic Insights into the Phylogeny and Genetic Plasticity of the Human and Animal Enteric Pathogen Clostridium perfringens.</title>
        <authorList>
            <person name="Feng Y."/>
            <person name="Hu Y."/>
        </authorList>
    </citation>
    <scope>NUCLEOTIDE SEQUENCE [LARGE SCALE GENOMIC DNA]</scope>
    <source>
        <strain evidence="1 2">CP-40</strain>
    </source>
</reference>
<sequence>MGHRLFNVSDYAILEVFIHYDCTSPIAAFTREQLIDKTGFSLSKVRNSLSMFLMLNMIKEGAKDGKKKTYYITDEGIDNFQEAYRLTDEELDLEFGKDLND</sequence>
<accession>A0AAP6WS07</accession>
<name>A0AAP6WS07_CLOPF</name>
<dbReference type="InterPro" id="IPR036390">
    <property type="entry name" value="WH_DNA-bd_sf"/>
</dbReference>
<dbReference type="EMBL" id="JAALLZ010000006">
    <property type="protein sequence ID" value="NGU31069.1"/>
    <property type="molecule type" value="Genomic_DNA"/>
</dbReference>
<dbReference type="Gene3D" id="1.10.10.10">
    <property type="entry name" value="Winged helix-like DNA-binding domain superfamily/Winged helix DNA-binding domain"/>
    <property type="match status" value="1"/>
</dbReference>
<gene>
    <name evidence="1" type="ORF">G6Z34_13340</name>
</gene>
<evidence type="ECO:0000313" key="2">
    <source>
        <dbReference type="Proteomes" id="UP000481454"/>
    </source>
</evidence>
<dbReference type="RefSeq" id="WP_164801001.1">
    <property type="nucleotide sequence ID" value="NZ_JAALLZ010000006.1"/>
</dbReference>
<dbReference type="SUPFAM" id="SSF46785">
    <property type="entry name" value="Winged helix' DNA-binding domain"/>
    <property type="match status" value="1"/>
</dbReference>
<organism evidence="1 2">
    <name type="scientific">Clostridium perfringens</name>
    <dbReference type="NCBI Taxonomy" id="1502"/>
    <lineage>
        <taxon>Bacteria</taxon>
        <taxon>Bacillati</taxon>
        <taxon>Bacillota</taxon>
        <taxon>Clostridia</taxon>
        <taxon>Eubacteriales</taxon>
        <taxon>Clostridiaceae</taxon>
        <taxon>Clostridium</taxon>
    </lineage>
</organism>
<proteinExistence type="predicted"/>
<dbReference type="AlphaFoldDB" id="A0AAP6WS07"/>
<dbReference type="Proteomes" id="UP000481454">
    <property type="component" value="Unassembled WGS sequence"/>
</dbReference>
<comment type="caution">
    <text evidence="1">The sequence shown here is derived from an EMBL/GenBank/DDBJ whole genome shotgun (WGS) entry which is preliminary data.</text>
</comment>
<dbReference type="InterPro" id="IPR036388">
    <property type="entry name" value="WH-like_DNA-bd_sf"/>
</dbReference>
<evidence type="ECO:0000313" key="1">
    <source>
        <dbReference type="EMBL" id="NGU31069.1"/>
    </source>
</evidence>